<feature type="repeat" description="TPR" evidence="8">
    <location>
        <begin position="668"/>
        <end position="701"/>
    </location>
</feature>
<dbReference type="EMBL" id="BNCO01000017">
    <property type="protein sequence ID" value="GIL54274.1"/>
    <property type="molecule type" value="Genomic_DNA"/>
</dbReference>
<comment type="caution">
    <text evidence="11">The sequence shown here is derived from an EMBL/GenBank/DDBJ whole genome shotgun (WGS) entry which is preliminary data.</text>
</comment>
<feature type="compositionally biased region" description="Polar residues" evidence="9">
    <location>
        <begin position="19"/>
        <end position="28"/>
    </location>
</feature>
<evidence type="ECO:0000256" key="9">
    <source>
        <dbReference type="SAM" id="MobiDB-lite"/>
    </source>
</evidence>
<evidence type="ECO:0000256" key="2">
    <source>
        <dbReference type="ARBA" id="ARBA00005386"/>
    </source>
</evidence>
<gene>
    <name evidence="11" type="ORF">Vafri_9837</name>
</gene>
<dbReference type="Pfam" id="PF00515">
    <property type="entry name" value="TPR_1"/>
    <property type="match status" value="1"/>
</dbReference>
<feature type="region of interest" description="Disordered" evidence="9">
    <location>
        <begin position="1"/>
        <end position="46"/>
    </location>
</feature>
<feature type="compositionally biased region" description="Basic and acidic residues" evidence="9">
    <location>
        <begin position="8"/>
        <end position="17"/>
    </location>
</feature>
<evidence type="ECO:0000313" key="12">
    <source>
        <dbReference type="Proteomes" id="UP000747399"/>
    </source>
</evidence>
<evidence type="ECO:0000256" key="1">
    <source>
        <dbReference type="ARBA" id="ARBA00004922"/>
    </source>
</evidence>
<feature type="repeat" description="TPR" evidence="8">
    <location>
        <begin position="777"/>
        <end position="810"/>
    </location>
</feature>
<name>A0A8J4F0B5_9CHLO</name>
<dbReference type="Gene3D" id="3.40.50.11380">
    <property type="match status" value="1"/>
</dbReference>
<dbReference type="InterPro" id="IPR029489">
    <property type="entry name" value="OGT/SEC/SPY_C"/>
</dbReference>
<reference evidence="11" key="1">
    <citation type="journal article" date="2021" name="Proc. Natl. Acad. Sci. U.S.A.">
        <title>Three genomes in the algal genus Volvox reveal the fate of a haploid sex-determining region after a transition to homothallism.</title>
        <authorList>
            <person name="Yamamoto K."/>
            <person name="Hamaji T."/>
            <person name="Kawai-Toyooka H."/>
            <person name="Matsuzaki R."/>
            <person name="Takahashi F."/>
            <person name="Nishimura Y."/>
            <person name="Kawachi M."/>
            <person name="Noguchi H."/>
            <person name="Minakuchi Y."/>
            <person name="Umen J.G."/>
            <person name="Toyoda A."/>
            <person name="Nozaki H."/>
        </authorList>
    </citation>
    <scope>NUCLEOTIDE SEQUENCE</scope>
    <source>
        <strain evidence="11">NIES-3780</strain>
    </source>
</reference>
<dbReference type="PROSITE" id="PS50293">
    <property type="entry name" value="TPR_REGION"/>
    <property type="match status" value="1"/>
</dbReference>
<dbReference type="Pfam" id="PF14559">
    <property type="entry name" value="TPR_19"/>
    <property type="match status" value="1"/>
</dbReference>
<evidence type="ECO:0000313" key="11">
    <source>
        <dbReference type="EMBL" id="GIL54274.1"/>
    </source>
</evidence>
<dbReference type="Pfam" id="PF13844">
    <property type="entry name" value="Glyco_transf_41"/>
    <property type="match status" value="2"/>
</dbReference>
<evidence type="ECO:0000256" key="7">
    <source>
        <dbReference type="ARBA" id="ARBA00022803"/>
    </source>
</evidence>
<dbReference type="InterPro" id="IPR051939">
    <property type="entry name" value="Glycosyltr_41/O-GlcNAc_trsf"/>
</dbReference>
<accession>A0A8J4F0B5</accession>
<sequence length="1444" mass="150640">MPSSSADRTCEGRDGNQRPHGQQSSGSSLPVAAGSPPRRLSSTGAAAAAAAAAALASASQTPSGNVDGYIAGRSTPVEPAAEPPCLPLGNGDNNNNYNNCNEISCIAQSSDTVKLMNCDRSGQCRPNELCCRSVASSCGASAAAAERAALLLPQPQLLRVGDSELFEQRALPLVAGFEAAAAVAAATTADAPSPAQAPHAGGCSAGTPAGMVGAGALQTFSANALVPSGRADGPPPPQRPDTPSSYETHSGVTAAAAGGHGHGHSSEKESPSSVSRPGRRSFSYSAQQQLHLDPQSPTLLHQQQQQIRQIFRSQNQQQLLTRTSGGSGGSNIPPTEASGWSSPVAAMAAAPAASHAQPWGMEPQILQQQQHQHQQQQQQAAAMMAVAGLPLLALPTPTLPYTPWGPVLPVVHVQPAVAAALQAPPTAGVAMPPFSPLSLVAAAPSPQAPAPAGPAPPIVATSIGLPTGPGAHHGAVLQLAVNAAAAVSAAAVPVQPPPAVPSLSAAAPGLPAALALGSADRDTLVGQCQLAGVLRQSGKPADALVLLDAVLLRQPSNVEALHQRAQCQQALGQVQEAISTHLRALALAPDHTPSLTALGALYQSQGVLGDAVAAYRRAHELRPDDVAIREGLAVVLTDQGTKLKNAGAPLSEAVSRYQAAVALCPDYAPALYNLGVVAGELRQGDAALEYYRAAIAAEPRYAQAHCNLGVLLRERGRLAEAVAAYQAALAAAPNFTIVRNNLAIALTDLGTHVKNEGRLDEGITLYERALSYAPRHADALYNLGVAYGEKGDLQRAAFMYEMALAFNPGCAEAHNNLGVLWKEQDNIERAVECYSAALAIRPTFPQSLNNLGVVMTAQGRAADALTLLTAAVNGSPSYTEAHNNLGVLQRDVGCIPEALASYARCLELDAHCRNAGQNRLLALNYIYPGEDPLVSSAHREWGELFQTTVQPLPPLGWESRSWEPDRPLRIGYISPDLFTHSVSYFAEAPLTHHSPARGYQHYVYSCVPKPDPKTVRLRAATEAAGGVWRDVARLNEAELAELVRRDEIDLLVELTGHTANNRLGVMARRPAPVQLTWIGYPNSTGLKAVDYRLTDDVCDPWDTKQTFVEELVRLPGCFLCYSPAVDAPPVAPAPALANGYITFGSFNNLAKITPQVLRIWGAVLAAVPRSRLVLKNKPFACEAARGHVLQQLAAVGVESWRVDLLPLAPGNAEHLATYALMDISLDPFPYAGTTTTTESLFMGVPCLTMAGHCHAHNVGVSLLTAVGLHRPAKPQNRILQQQAAAPASPSCAVPSATSDHHQQRAGEAENSSMSSSPLSTSNCAVAGDVCASGGAAAAAGLVSRSGWVAHSEAEYVALAVAHASDVKTLAELRYSLRERMLASPLCNAPVFLRRLEGVYRSLWRRHCFTLSGDSAAADAAAEAAGLRQPLLAAPAPATAVSATC</sequence>
<organism evidence="11 12">
    <name type="scientific">Volvox africanus</name>
    <dbReference type="NCBI Taxonomy" id="51714"/>
    <lineage>
        <taxon>Eukaryota</taxon>
        <taxon>Viridiplantae</taxon>
        <taxon>Chlorophyta</taxon>
        <taxon>core chlorophytes</taxon>
        <taxon>Chlorophyceae</taxon>
        <taxon>CS clade</taxon>
        <taxon>Chlamydomonadales</taxon>
        <taxon>Volvocaceae</taxon>
        <taxon>Volvox</taxon>
    </lineage>
</organism>
<dbReference type="Pfam" id="PF13432">
    <property type="entry name" value="TPR_16"/>
    <property type="match status" value="1"/>
</dbReference>
<feature type="repeat" description="TPR" evidence="8">
    <location>
        <begin position="743"/>
        <end position="776"/>
    </location>
</feature>
<feature type="repeat" description="TPR" evidence="8">
    <location>
        <begin position="702"/>
        <end position="735"/>
    </location>
</feature>
<dbReference type="Gene3D" id="1.25.40.10">
    <property type="entry name" value="Tetratricopeptide repeat domain"/>
    <property type="match status" value="5"/>
</dbReference>
<feature type="repeat" description="TPR" evidence="8">
    <location>
        <begin position="558"/>
        <end position="591"/>
    </location>
</feature>
<dbReference type="EC" id="2.4.1.255" evidence="3"/>
<feature type="region of interest" description="Disordered" evidence="9">
    <location>
        <begin position="225"/>
        <end position="286"/>
    </location>
</feature>
<keyword evidence="4" id="KW-0328">Glycosyltransferase</keyword>
<dbReference type="PROSITE" id="PS50005">
    <property type="entry name" value="TPR"/>
    <property type="match status" value="7"/>
</dbReference>
<feature type="repeat" description="TPR" evidence="8">
    <location>
        <begin position="811"/>
        <end position="844"/>
    </location>
</feature>
<dbReference type="PANTHER" id="PTHR44835:SF1">
    <property type="entry name" value="PROTEIN O-GLCNAC TRANSFERASE"/>
    <property type="match status" value="1"/>
</dbReference>
<feature type="compositionally biased region" description="Low complexity" evidence="9">
    <location>
        <begin position="271"/>
        <end position="283"/>
    </location>
</feature>
<dbReference type="SUPFAM" id="SSF48452">
    <property type="entry name" value="TPR-like"/>
    <property type="match status" value="3"/>
</dbReference>
<dbReference type="Gene3D" id="3.40.50.2000">
    <property type="entry name" value="Glycogen Phosphorylase B"/>
    <property type="match status" value="2"/>
</dbReference>
<feature type="domain" description="O-GlcNAc transferase C-terminal" evidence="10">
    <location>
        <begin position="1136"/>
        <end position="1268"/>
    </location>
</feature>
<evidence type="ECO:0000256" key="4">
    <source>
        <dbReference type="ARBA" id="ARBA00022676"/>
    </source>
</evidence>
<evidence type="ECO:0000256" key="8">
    <source>
        <dbReference type="PROSITE-ProRule" id="PRU00339"/>
    </source>
</evidence>
<feature type="region of interest" description="Disordered" evidence="9">
    <location>
        <begin position="317"/>
        <end position="357"/>
    </location>
</feature>
<feature type="compositionally biased region" description="Basic and acidic residues" evidence="9">
    <location>
        <begin position="1298"/>
        <end position="1307"/>
    </location>
</feature>
<feature type="region of interest" description="Disordered" evidence="9">
    <location>
        <begin position="1289"/>
        <end position="1317"/>
    </location>
</feature>
<feature type="compositionally biased region" description="Low complexity" evidence="9">
    <location>
        <begin position="341"/>
        <end position="357"/>
    </location>
</feature>
<comment type="pathway">
    <text evidence="1">Protein modification; protein glycosylation.</text>
</comment>
<keyword evidence="12" id="KW-1185">Reference proteome</keyword>
<dbReference type="UniPathway" id="UPA00378"/>
<keyword evidence="7 8" id="KW-0802">TPR repeat</keyword>
<dbReference type="InterPro" id="IPR011990">
    <property type="entry name" value="TPR-like_helical_dom_sf"/>
</dbReference>
<evidence type="ECO:0000256" key="6">
    <source>
        <dbReference type="ARBA" id="ARBA00022737"/>
    </source>
</evidence>
<keyword evidence="5" id="KW-0808">Transferase</keyword>
<evidence type="ECO:0000259" key="10">
    <source>
        <dbReference type="Pfam" id="PF13844"/>
    </source>
</evidence>
<evidence type="ECO:0000256" key="5">
    <source>
        <dbReference type="ARBA" id="ARBA00022679"/>
    </source>
</evidence>
<proteinExistence type="inferred from homology"/>
<feature type="domain" description="O-GlcNAc transferase C-terminal" evidence="10">
    <location>
        <begin position="954"/>
        <end position="1119"/>
    </location>
</feature>
<dbReference type="SMART" id="SM00028">
    <property type="entry name" value="TPR"/>
    <property type="match status" value="10"/>
</dbReference>
<dbReference type="Pfam" id="PF13424">
    <property type="entry name" value="TPR_12"/>
    <property type="match status" value="1"/>
</dbReference>
<feature type="compositionally biased region" description="Low complexity" evidence="9">
    <location>
        <begin position="248"/>
        <end position="257"/>
    </location>
</feature>
<dbReference type="Proteomes" id="UP000747399">
    <property type="component" value="Unassembled WGS sequence"/>
</dbReference>
<protein>
    <recommendedName>
        <fullName evidence="3">protein O-GlcNAc transferase</fullName>
        <ecNumber evidence="3">2.4.1.255</ecNumber>
    </recommendedName>
</protein>
<comment type="similarity">
    <text evidence="2">Belongs to the glycosyltransferase 41 family. O-GlcNAc transferase subfamily.</text>
</comment>
<keyword evidence="6" id="KW-0677">Repeat</keyword>
<dbReference type="InterPro" id="IPR019734">
    <property type="entry name" value="TPR_rpt"/>
</dbReference>
<dbReference type="PANTHER" id="PTHR44835">
    <property type="entry name" value="UDP-N-ACETYLGLUCOSAMINE--PEPTIDE N-ACETYLGLUCOSAMINYLTRANSFERASE SPINDLY-RELATED"/>
    <property type="match status" value="1"/>
</dbReference>
<evidence type="ECO:0000256" key="3">
    <source>
        <dbReference type="ARBA" id="ARBA00011970"/>
    </source>
</evidence>
<feature type="region of interest" description="Disordered" evidence="9">
    <location>
        <begin position="56"/>
        <end position="75"/>
    </location>
</feature>
<feature type="repeat" description="TPR" evidence="8">
    <location>
        <begin position="592"/>
        <end position="625"/>
    </location>
</feature>
<dbReference type="GO" id="GO:0097363">
    <property type="term" value="F:protein O-acetylglucosaminyltransferase activity"/>
    <property type="evidence" value="ECO:0007669"/>
    <property type="project" value="UniProtKB-EC"/>
</dbReference>